<dbReference type="SUPFAM" id="SSF54909">
    <property type="entry name" value="Dimeric alpha+beta barrel"/>
    <property type="match status" value="1"/>
</dbReference>
<feature type="domain" description="YCII-related" evidence="2">
    <location>
        <begin position="1"/>
        <end position="81"/>
    </location>
</feature>
<gene>
    <name evidence="3" type="ORF">G6045_00060</name>
</gene>
<dbReference type="InterPro" id="IPR011008">
    <property type="entry name" value="Dimeric_a/b-barrel"/>
</dbReference>
<protein>
    <recommendedName>
        <fullName evidence="2">YCII-related domain-containing protein</fullName>
    </recommendedName>
</protein>
<dbReference type="AlphaFoldDB" id="A0A6G4XB61"/>
<dbReference type="Proteomes" id="UP000481109">
    <property type="component" value="Unassembled WGS sequence"/>
</dbReference>
<reference evidence="3 4" key="1">
    <citation type="submission" date="2020-02" db="EMBL/GenBank/DDBJ databases">
        <title>Whole-genome analyses of novel actinobacteria.</title>
        <authorList>
            <person name="Sahin N."/>
            <person name="Tokatli A."/>
        </authorList>
    </citation>
    <scope>NUCLEOTIDE SEQUENCE [LARGE SCALE GENOMIC DNA]</scope>
    <source>
        <strain evidence="3 4">YC504</strain>
    </source>
</reference>
<proteinExistence type="inferred from homology"/>
<evidence type="ECO:0000313" key="4">
    <source>
        <dbReference type="Proteomes" id="UP000481109"/>
    </source>
</evidence>
<dbReference type="Gene3D" id="3.30.70.1060">
    <property type="entry name" value="Dimeric alpha+beta barrel"/>
    <property type="match status" value="1"/>
</dbReference>
<dbReference type="EMBL" id="JAAKZW010000001">
    <property type="protein sequence ID" value="NGO74090.1"/>
    <property type="molecule type" value="Genomic_DNA"/>
</dbReference>
<dbReference type="PANTHER" id="PTHR33606">
    <property type="entry name" value="PROTEIN YCII"/>
    <property type="match status" value="1"/>
</dbReference>
<sequence length="179" mass="19915">MLFYVHATDAPDVQDRMIAQGEAHWSYMDRFADRLVLRGPTLSADGEEHTGSLHVVEVADRAAAERFATQEPYWISGLYRDFTADRIIVRQQGEISRDEDATLVTARWSARPLDTGEPKLPHDVLGFFGLLVDDEGVRSTGCAAVVRTLVDKEVQALVDEIADEGVTVTARRWCRGGRA</sequence>
<dbReference type="InterPro" id="IPR051807">
    <property type="entry name" value="Sec-metab_biosynth-assoc"/>
</dbReference>
<comment type="similarity">
    <text evidence="1">Belongs to the YciI family.</text>
</comment>
<dbReference type="RefSeq" id="WP_165329615.1">
    <property type="nucleotide sequence ID" value="NZ_JAAKZW010000001.1"/>
</dbReference>
<evidence type="ECO:0000259" key="2">
    <source>
        <dbReference type="Pfam" id="PF03795"/>
    </source>
</evidence>
<name>A0A6G4XB61_9ACTN</name>
<dbReference type="InterPro" id="IPR005545">
    <property type="entry name" value="YCII"/>
</dbReference>
<dbReference type="PANTHER" id="PTHR33606:SF3">
    <property type="entry name" value="PROTEIN YCII"/>
    <property type="match status" value="1"/>
</dbReference>
<accession>A0A6G4XB61</accession>
<keyword evidence="4" id="KW-1185">Reference proteome</keyword>
<evidence type="ECO:0000313" key="3">
    <source>
        <dbReference type="EMBL" id="NGO74090.1"/>
    </source>
</evidence>
<dbReference type="Pfam" id="PF03795">
    <property type="entry name" value="YCII"/>
    <property type="match status" value="1"/>
</dbReference>
<evidence type="ECO:0000256" key="1">
    <source>
        <dbReference type="ARBA" id="ARBA00007689"/>
    </source>
</evidence>
<organism evidence="3 4">
    <name type="scientific">Streptomyces mesophilus</name>
    <dbReference type="NCBI Taxonomy" id="1775132"/>
    <lineage>
        <taxon>Bacteria</taxon>
        <taxon>Bacillati</taxon>
        <taxon>Actinomycetota</taxon>
        <taxon>Actinomycetes</taxon>
        <taxon>Kitasatosporales</taxon>
        <taxon>Streptomycetaceae</taxon>
        <taxon>Streptomyces</taxon>
    </lineage>
</organism>
<comment type="caution">
    <text evidence="3">The sequence shown here is derived from an EMBL/GenBank/DDBJ whole genome shotgun (WGS) entry which is preliminary data.</text>
</comment>